<evidence type="ECO:0000313" key="3">
    <source>
        <dbReference type="Proteomes" id="UP001596287"/>
    </source>
</evidence>
<accession>A0ABW1PRW2</accession>
<name>A0ABW1PRW2_9FLAO</name>
<keyword evidence="1" id="KW-0472">Membrane</keyword>
<feature type="transmembrane region" description="Helical" evidence="1">
    <location>
        <begin position="30"/>
        <end position="47"/>
    </location>
</feature>
<comment type="caution">
    <text evidence="2">The sequence shown here is derived from an EMBL/GenBank/DDBJ whole genome shotgun (WGS) entry which is preliminary data.</text>
</comment>
<evidence type="ECO:0000256" key="1">
    <source>
        <dbReference type="SAM" id="Phobius"/>
    </source>
</evidence>
<evidence type="ECO:0000313" key="2">
    <source>
        <dbReference type="EMBL" id="MFC6097861.1"/>
    </source>
</evidence>
<protein>
    <recommendedName>
        <fullName evidence="4">PH domain-containing protein</fullName>
    </recommendedName>
</protein>
<dbReference type="RefSeq" id="WP_379792843.1">
    <property type="nucleotide sequence ID" value="NZ_JBHSQB010000010.1"/>
</dbReference>
<dbReference type="Proteomes" id="UP001596287">
    <property type="component" value="Unassembled WGS sequence"/>
</dbReference>
<sequence length="188" mass="21910">MEIDSYLKSDESIIKILHPTKSIPLRLEDWIRMPFFIIFCIALFIILKPDATASLQSKQLNTYFIIPLLILFGLSMSIGKLIHRRFQTINSIYYITNQRIVFFDKPSKSIAKSFYFNQFIEIDYRENAYGFGYIILGKQEPFANRGGRIFGINPLEHKNVMNNIVDVKQEYDLIKNLAKNSSSLNLKI</sequence>
<dbReference type="EMBL" id="JBHSQB010000010">
    <property type="protein sequence ID" value="MFC6097861.1"/>
    <property type="molecule type" value="Genomic_DNA"/>
</dbReference>
<feature type="transmembrane region" description="Helical" evidence="1">
    <location>
        <begin position="62"/>
        <end position="82"/>
    </location>
</feature>
<organism evidence="2 3">
    <name type="scientific">Flavobacterium qiangtangense</name>
    <dbReference type="NCBI Taxonomy" id="1442595"/>
    <lineage>
        <taxon>Bacteria</taxon>
        <taxon>Pseudomonadati</taxon>
        <taxon>Bacteroidota</taxon>
        <taxon>Flavobacteriia</taxon>
        <taxon>Flavobacteriales</taxon>
        <taxon>Flavobacteriaceae</taxon>
        <taxon>Flavobacterium</taxon>
    </lineage>
</organism>
<reference evidence="3" key="1">
    <citation type="journal article" date="2019" name="Int. J. Syst. Evol. Microbiol.">
        <title>The Global Catalogue of Microorganisms (GCM) 10K type strain sequencing project: providing services to taxonomists for standard genome sequencing and annotation.</title>
        <authorList>
            <consortium name="The Broad Institute Genomics Platform"/>
            <consortium name="The Broad Institute Genome Sequencing Center for Infectious Disease"/>
            <person name="Wu L."/>
            <person name="Ma J."/>
        </authorList>
    </citation>
    <scope>NUCLEOTIDE SEQUENCE [LARGE SCALE GENOMIC DNA]</scope>
    <source>
        <strain evidence="3">CCUG 49679</strain>
    </source>
</reference>
<evidence type="ECO:0008006" key="4">
    <source>
        <dbReference type="Google" id="ProtNLM"/>
    </source>
</evidence>
<proteinExistence type="predicted"/>
<keyword evidence="1" id="KW-1133">Transmembrane helix</keyword>
<gene>
    <name evidence="2" type="ORF">ACFPVY_14480</name>
</gene>
<keyword evidence="3" id="KW-1185">Reference proteome</keyword>
<keyword evidence="1" id="KW-0812">Transmembrane</keyword>